<dbReference type="AlphaFoldDB" id="A0A431UL54"/>
<gene>
    <name evidence="1" type="ORF">EKL94_06195</name>
</gene>
<dbReference type="RefSeq" id="WP_126928415.1">
    <property type="nucleotide sequence ID" value="NZ_RXLZ01000013.1"/>
</dbReference>
<name>A0A431UL54_STEMA</name>
<sequence length="286" mass="32261">MDYLVGAVSGAASGSALVWLLKGWISERLKQSIQNEYAQTLESYKTELNSKIERIRHDHQVAQLRTSLFFDHQRSAFAALISKIGQANKEWGDLYDEGEGLLHPVPSRTQDQFESLLSEHQLFLDEDCLMALSLVTNIYEQSLPWDDGSGDEPRQRECSQLLADIGYLLPRIASIFREKIGVTSNPLHLTEVAVFSAMELVNGYNFEDAGVPPEGPLSTVRIRDAADKVSIGFENIDELLKLLRTFDKHLSKDNGWIHKAQLRVKQTLDALERSLARPSIIENARR</sequence>
<evidence type="ECO:0000313" key="1">
    <source>
        <dbReference type="EMBL" id="RTQ90506.1"/>
    </source>
</evidence>
<protein>
    <submittedName>
        <fullName evidence="1">Uncharacterized protein</fullName>
    </submittedName>
</protein>
<comment type="caution">
    <text evidence="1">The sequence shown here is derived from an EMBL/GenBank/DDBJ whole genome shotgun (WGS) entry which is preliminary data.</text>
</comment>
<reference evidence="1 2" key="1">
    <citation type="submission" date="2018-12" db="EMBL/GenBank/DDBJ databases">
        <authorList>
            <person name="Kartti S."/>
            <person name="Manni A."/>
            <person name="Chemao El Fihri M.W."/>
            <person name="Laamarti M."/>
            <person name="Temsamani L."/>
            <person name="El Jamali J.E."/>
            <person name="Ouadghiri M."/>
            <person name="Ibrahimi A."/>
            <person name="Filati-Maltouf A."/>
        </authorList>
    </citation>
    <scope>NUCLEOTIDE SEQUENCE [LARGE SCALE GENOMIC DNA]</scope>
    <source>
        <strain evidence="1 2">MDMC339</strain>
    </source>
</reference>
<evidence type="ECO:0000313" key="2">
    <source>
        <dbReference type="Proteomes" id="UP000271705"/>
    </source>
</evidence>
<proteinExistence type="predicted"/>
<dbReference type="Proteomes" id="UP000271705">
    <property type="component" value="Unassembled WGS sequence"/>
</dbReference>
<dbReference type="EMBL" id="RXLZ01000013">
    <property type="protein sequence ID" value="RTQ90506.1"/>
    <property type="molecule type" value="Genomic_DNA"/>
</dbReference>
<accession>A0A431UL54</accession>
<organism evidence="1 2">
    <name type="scientific">Stenotrophomonas maltophilia</name>
    <name type="common">Pseudomonas maltophilia</name>
    <name type="synonym">Xanthomonas maltophilia</name>
    <dbReference type="NCBI Taxonomy" id="40324"/>
    <lineage>
        <taxon>Bacteria</taxon>
        <taxon>Pseudomonadati</taxon>
        <taxon>Pseudomonadota</taxon>
        <taxon>Gammaproteobacteria</taxon>
        <taxon>Lysobacterales</taxon>
        <taxon>Lysobacteraceae</taxon>
        <taxon>Stenotrophomonas</taxon>
        <taxon>Stenotrophomonas maltophilia group</taxon>
    </lineage>
</organism>